<dbReference type="Pfam" id="PF01909">
    <property type="entry name" value="NTP_transf_2"/>
    <property type="match status" value="1"/>
</dbReference>
<evidence type="ECO:0000313" key="15">
    <source>
        <dbReference type="Proteomes" id="UP000680656"/>
    </source>
</evidence>
<keyword evidence="4" id="KW-0548">Nucleotidyltransferase</keyword>
<comment type="similarity">
    <text evidence="10">Belongs to the MntA antitoxin family.</text>
</comment>
<gene>
    <name evidence="14" type="ORF">KHC33_02285</name>
</gene>
<dbReference type="AlphaFoldDB" id="A0A8E7EHI7"/>
<keyword evidence="5" id="KW-0479">Metal-binding</keyword>
<feature type="domain" description="Polymerase nucleotidyl transferase" evidence="13">
    <location>
        <begin position="19"/>
        <end position="97"/>
    </location>
</feature>
<comment type="catalytic activity">
    <reaction evidence="12">
        <text>L-tyrosyl-[protein] + ATP = O-(5'-adenylyl)-L-tyrosyl-[protein] + diphosphate</text>
        <dbReference type="Rhea" id="RHEA:54288"/>
        <dbReference type="Rhea" id="RHEA-COMP:10136"/>
        <dbReference type="Rhea" id="RHEA-COMP:13846"/>
        <dbReference type="ChEBI" id="CHEBI:30616"/>
        <dbReference type="ChEBI" id="CHEBI:33019"/>
        <dbReference type="ChEBI" id="CHEBI:46858"/>
        <dbReference type="ChEBI" id="CHEBI:83624"/>
        <dbReference type="EC" id="2.7.7.108"/>
    </reaction>
</comment>
<evidence type="ECO:0000256" key="9">
    <source>
        <dbReference type="ARBA" id="ARBA00034531"/>
    </source>
</evidence>
<evidence type="ECO:0000256" key="10">
    <source>
        <dbReference type="ARBA" id="ARBA00038276"/>
    </source>
</evidence>
<keyword evidence="6" id="KW-0547">Nucleotide-binding</keyword>
<dbReference type="EMBL" id="CP075546">
    <property type="protein sequence ID" value="QVV89383.1"/>
    <property type="molecule type" value="Genomic_DNA"/>
</dbReference>
<dbReference type="InterPro" id="IPR052038">
    <property type="entry name" value="Type-VII_TA_antitoxin"/>
</dbReference>
<dbReference type="PANTHER" id="PTHR33571">
    <property type="entry name" value="SSL8005 PROTEIN"/>
    <property type="match status" value="1"/>
</dbReference>
<dbReference type="GeneID" id="65566710"/>
<dbReference type="InterPro" id="IPR043519">
    <property type="entry name" value="NT_sf"/>
</dbReference>
<dbReference type="PANTHER" id="PTHR33571:SF12">
    <property type="entry name" value="BSL3053 PROTEIN"/>
    <property type="match status" value="1"/>
</dbReference>
<name>A0A8E7EHI7_9EURY</name>
<dbReference type="SUPFAM" id="SSF81301">
    <property type="entry name" value="Nucleotidyltransferase"/>
    <property type="match status" value="1"/>
</dbReference>
<dbReference type="KEGG" id="mrtj:KHC33_02285"/>
<dbReference type="EC" id="2.7.7.108" evidence="9"/>
<evidence type="ECO:0000256" key="5">
    <source>
        <dbReference type="ARBA" id="ARBA00022723"/>
    </source>
</evidence>
<evidence type="ECO:0000256" key="4">
    <source>
        <dbReference type="ARBA" id="ARBA00022695"/>
    </source>
</evidence>
<protein>
    <recommendedName>
        <fullName evidence="9">protein adenylyltransferase</fullName>
        <ecNumber evidence="9">2.7.7.108</ecNumber>
    </recommendedName>
</protein>
<keyword evidence="7" id="KW-0067">ATP-binding</keyword>
<dbReference type="Gene3D" id="3.30.460.10">
    <property type="entry name" value="Beta Polymerase, domain 2"/>
    <property type="match status" value="1"/>
</dbReference>
<evidence type="ECO:0000259" key="13">
    <source>
        <dbReference type="Pfam" id="PF01909"/>
    </source>
</evidence>
<accession>A0A8E7EHI7</accession>
<evidence type="ECO:0000256" key="8">
    <source>
        <dbReference type="ARBA" id="ARBA00022842"/>
    </source>
</evidence>
<dbReference type="RefSeq" id="WP_214420179.1">
    <property type="nucleotide sequence ID" value="NZ_CP075546.1"/>
</dbReference>
<keyword evidence="15" id="KW-1185">Reference proteome</keyword>
<dbReference type="CDD" id="cd05403">
    <property type="entry name" value="NT_KNTase_like"/>
    <property type="match status" value="1"/>
</dbReference>
<evidence type="ECO:0000256" key="11">
    <source>
        <dbReference type="ARBA" id="ARBA00047518"/>
    </source>
</evidence>
<evidence type="ECO:0000313" key="14">
    <source>
        <dbReference type="EMBL" id="QVV89383.1"/>
    </source>
</evidence>
<dbReference type="GO" id="GO:0005524">
    <property type="term" value="F:ATP binding"/>
    <property type="evidence" value="ECO:0007669"/>
    <property type="project" value="UniProtKB-KW"/>
</dbReference>
<comment type="cofactor">
    <cofactor evidence="1">
        <name>Mg(2+)</name>
        <dbReference type="ChEBI" id="CHEBI:18420"/>
    </cofactor>
</comment>
<keyword evidence="2" id="KW-1277">Toxin-antitoxin system</keyword>
<dbReference type="GO" id="GO:0046872">
    <property type="term" value="F:metal ion binding"/>
    <property type="evidence" value="ECO:0007669"/>
    <property type="project" value="UniProtKB-KW"/>
</dbReference>
<evidence type="ECO:0000256" key="3">
    <source>
        <dbReference type="ARBA" id="ARBA00022679"/>
    </source>
</evidence>
<evidence type="ECO:0000256" key="7">
    <source>
        <dbReference type="ARBA" id="ARBA00022840"/>
    </source>
</evidence>
<comment type="catalytic activity">
    <reaction evidence="11">
        <text>O-(5'-adenylyl)-L-tyrosyl-[protein] + ATP = O-[5'-(adenylyl-(5'-&gt;3')-adenylyl)]-L-tyrosyl-[protein] + diphosphate</text>
        <dbReference type="Rhea" id="RHEA:66528"/>
        <dbReference type="Rhea" id="RHEA-COMP:13846"/>
        <dbReference type="Rhea" id="RHEA-COMP:17046"/>
        <dbReference type="ChEBI" id="CHEBI:30616"/>
        <dbReference type="ChEBI" id="CHEBI:33019"/>
        <dbReference type="ChEBI" id="CHEBI:83624"/>
        <dbReference type="ChEBI" id="CHEBI:167160"/>
    </reaction>
</comment>
<keyword evidence="8" id="KW-0460">Magnesium</keyword>
<evidence type="ECO:0000256" key="1">
    <source>
        <dbReference type="ARBA" id="ARBA00001946"/>
    </source>
</evidence>
<proteinExistence type="inferred from homology"/>
<organism evidence="14 15">
    <name type="scientific">Methanospirillum purgamenti</name>
    <dbReference type="NCBI Taxonomy" id="2834276"/>
    <lineage>
        <taxon>Archaea</taxon>
        <taxon>Methanobacteriati</taxon>
        <taxon>Methanobacteriota</taxon>
        <taxon>Stenosarchaea group</taxon>
        <taxon>Methanomicrobia</taxon>
        <taxon>Methanomicrobiales</taxon>
        <taxon>Methanospirillaceae</taxon>
        <taxon>Methanospirillum</taxon>
    </lineage>
</organism>
<sequence>MTSAIKSEEIFSTLHHSLNVVKERYHVDKLALFGSRARGDAHDDSDIDILVDFAPGADLLDLSGLKLYYEDIFGRTVDVVPRRAIRQELREAILADAIEI</sequence>
<dbReference type="Proteomes" id="UP000680656">
    <property type="component" value="Chromosome"/>
</dbReference>
<evidence type="ECO:0000256" key="6">
    <source>
        <dbReference type="ARBA" id="ARBA00022741"/>
    </source>
</evidence>
<evidence type="ECO:0000256" key="12">
    <source>
        <dbReference type="ARBA" id="ARBA00048696"/>
    </source>
</evidence>
<reference evidence="14 15" key="1">
    <citation type="submission" date="2021-05" db="EMBL/GenBank/DDBJ databases">
        <title>A novel Methanospirillum isolate from a pyrite-forming mixed culture.</title>
        <authorList>
            <person name="Bunk B."/>
            <person name="Sproer C."/>
            <person name="Spring S."/>
            <person name="Pester M."/>
        </authorList>
    </citation>
    <scope>NUCLEOTIDE SEQUENCE [LARGE SCALE GENOMIC DNA]</scope>
    <source>
        <strain evidence="14 15">J.3.6.1-F.2.7.3</strain>
    </source>
</reference>
<dbReference type="GO" id="GO:0070733">
    <property type="term" value="F:AMPylase activity"/>
    <property type="evidence" value="ECO:0007669"/>
    <property type="project" value="UniProtKB-EC"/>
</dbReference>
<keyword evidence="3 14" id="KW-0808">Transferase</keyword>
<dbReference type="InterPro" id="IPR002934">
    <property type="entry name" value="Polymerase_NTP_transf_dom"/>
</dbReference>
<evidence type="ECO:0000256" key="2">
    <source>
        <dbReference type="ARBA" id="ARBA00022649"/>
    </source>
</evidence>